<dbReference type="EMBL" id="JPQZ01000009">
    <property type="protein sequence ID" value="KKO75911.1"/>
    <property type="molecule type" value="Genomic_DNA"/>
</dbReference>
<evidence type="ECO:0000313" key="2">
    <source>
        <dbReference type="EMBL" id="KKO75911.1"/>
    </source>
</evidence>
<gene>
    <name evidence="2" type="ORF">AAJ76_900014356</name>
</gene>
<dbReference type="Gene3D" id="3.90.550.10">
    <property type="entry name" value="Spore Coat Polysaccharide Biosynthesis Protein SpsA, Chain A"/>
    <property type="match status" value="1"/>
</dbReference>
<accession>A0A0F9WEY7</accession>
<keyword evidence="2" id="KW-0396">Initiation factor</keyword>
<dbReference type="VEuPathDB" id="MicrosporidiaDB:G9O61_00g005010"/>
<protein>
    <submittedName>
        <fullName evidence="2">Translation initiation factor eif-2b subunit epsilon</fullName>
    </submittedName>
</protein>
<sequence length="523" mass="61221">MVQKIKNFIRENNNIVLLVCDYYQTKQIPPKMTSLKNNLALFPVANVPLIDYIINSLISKSLTNIILCGNHLEKITEHVSQIFKKRINFTCISGEVNFGEILRSINDSCYDLKDFIVLYANHYTNFDINLLFEVHKQNQNLVTFFIHKNFSNSQVRYLYGTRDKCIVFFEKCINDKFNMKNIFNCIKKYKTVEFNFEGSSPNMAIISPGVVQNFVENFDFTSMCDFLESILAFNPFESKIGFYEASHNYLPSFTKIYSKEILTLYDYFKFNEDIIKSKIEDISQYIQNTNIVIFEGSYLLNLPKGLSFNKTENTILGCNNKLDKEFYIKNSAVGSRCKISGNLKSCIVWDDIDISEDLEEIIIFENNNKFNVHYLEEEFEIEEESFEKGNFFDDVVNYLDGIDLQTDFESIIRQVNLFKIVWNASNRDFIEAFAMFLVNYIDKNDIETSTINASIFFPLISECLFTVEDQEVLLSILYDLLLENDIEFRKEVFFRYGYLLIEDGIILKSVLKQYSKRIKKGTF</sequence>
<dbReference type="SUPFAM" id="SSF53448">
    <property type="entry name" value="Nucleotide-diphospho-sugar transferases"/>
    <property type="match status" value="1"/>
</dbReference>
<dbReference type="RefSeq" id="XP_024331653.1">
    <property type="nucleotide sequence ID" value="XM_024476582.1"/>
</dbReference>
<dbReference type="InterPro" id="IPR005835">
    <property type="entry name" value="NTP_transferase_dom"/>
</dbReference>
<dbReference type="GO" id="GO:0003743">
    <property type="term" value="F:translation initiation factor activity"/>
    <property type="evidence" value="ECO:0007669"/>
    <property type="project" value="UniProtKB-KW"/>
</dbReference>
<dbReference type="GO" id="GO:0005851">
    <property type="term" value="C:eukaryotic translation initiation factor 2B complex"/>
    <property type="evidence" value="ECO:0007669"/>
    <property type="project" value="TreeGrafter"/>
</dbReference>
<proteinExistence type="predicted"/>
<reference evidence="2 3" key="1">
    <citation type="journal article" date="2015" name="Environ. Microbiol.">
        <title>Genome analyses suggest the presence of polyploidy and recent human-driven expansions in eight global populations of the honeybee pathogen Nosema ceranae.</title>
        <authorList>
            <person name="Pelin A."/>
            <person name="Selman M."/>
            <person name="Aris-Brosou S."/>
            <person name="Farinelli L."/>
            <person name="Corradi N."/>
        </authorList>
    </citation>
    <scope>NUCLEOTIDE SEQUENCE [LARGE SCALE GENOMIC DNA]</scope>
    <source>
        <strain evidence="2 3">PA08 1199</strain>
    </source>
</reference>
<dbReference type="GeneID" id="36321537"/>
<dbReference type="InterPro" id="IPR029044">
    <property type="entry name" value="Nucleotide-diphossugar_trans"/>
</dbReference>
<comment type="caution">
    <text evidence="2">The sequence shown here is derived from an EMBL/GenBank/DDBJ whole genome shotgun (WGS) entry which is preliminary data.</text>
</comment>
<keyword evidence="2" id="KW-0648">Protein biosynthesis</keyword>
<dbReference type="OrthoDB" id="424572at2759"/>
<evidence type="ECO:0000313" key="3">
    <source>
        <dbReference type="Proteomes" id="UP000034350"/>
    </source>
</evidence>
<dbReference type="VEuPathDB" id="MicrosporidiaDB:AAJ76_900014356"/>
<feature type="domain" description="Nucleotidyl transferase" evidence="1">
    <location>
        <begin position="41"/>
        <end position="149"/>
    </location>
</feature>
<dbReference type="GO" id="GO:0005085">
    <property type="term" value="F:guanyl-nucleotide exchange factor activity"/>
    <property type="evidence" value="ECO:0007669"/>
    <property type="project" value="TreeGrafter"/>
</dbReference>
<keyword evidence="3" id="KW-1185">Reference proteome</keyword>
<dbReference type="VEuPathDB" id="MicrosporidiaDB:NCER_100311"/>
<dbReference type="OMA" id="NICNGCV"/>
<dbReference type="AlphaFoldDB" id="A0A0F9WEY7"/>
<organism evidence="2 3">
    <name type="scientific">Vairimorpha ceranae</name>
    <dbReference type="NCBI Taxonomy" id="40302"/>
    <lineage>
        <taxon>Eukaryota</taxon>
        <taxon>Fungi</taxon>
        <taxon>Fungi incertae sedis</taxon>
        <taxon>Microsporidia</taxon>
        <taxon>Nosematidae</taxon>
        <taxon>Vairimorpha</taxon>
    </lineage>
</organism>
<evidence type="ECO:0000259" key="1">
    <source>
        <dbReference type="Pfam" id="PF00483"/>
    </source>
</evidence>
<dbReference type="Proteomes" id="UP000034350">
    <property type="component" value="Unassembled WGS sequence"/>
</dbReference>
<dbReference type="InterPro" id="IPR051956">
    <property type="entry name" value="eIF2B_epsilon"/>
</dbReference>
<dbReference type="Pfam" id="PF00483">
    <property type="entry name" value="NTP_transferase"/>
    <property type="match status" value="1"/>
</dbReference>
<dbReference type="PANTHER" id="PTHR45887:SF1">
    <property type="entry name" value="TRANSLATION INITIATION FACTOR EIF-2B SUBUNIT EPSILON"/>
    <property type="match status" value="1"/>
</dbReference>
<dbReference type="GO" id="GO:0031369">
    <property type="term" value="F:translation initiation factor binding"/>
    <property type="evidence" value="ECO:0007669"/>
    <property type="project" value="TreeGrafter"/>
</dbReference>
<dbReference type="PANTHER" id="PTHR45887">
    <property type="entry name" value="TRANSLATION INITIATION FACTOR EIF-2B SUBUNIT EPSILON"/>
    <property type="match status" value="1"/>
</dbReference>
<name>A0A0F9WEY7_9MICR</name>